<dbReference type="SMART" id="SM00642">
    <property type="entry name" value="Aamy"/>
    <property type="match status" value="1"/>
</dbReference>
<organism evidence="8 9">
    <name type="scientific">Vibrio porteresiae DSM 19223</name>
    <dbReference type="NCBI Taxonomy" id="1123496"/>
    <lineage>
        <taxon>Bacteria</taxon>
        <taxon>Pseudomonadati</taxon>
        <taxon>Pseudomonadota</taxon>
        <taxon>Gammaproteobacteria</taxon>
        <taxon>Vibrionales</taxon>
        <taxon>Vibrionaceae</taxon>
        <taxon>Vibrio</taxon>
    </lineage>
</organism>
<comment type="catalytic activity">
    <reaction evidence="6">
        <text>Endohydrolysis of (1-&gt;4)-alpha-D-glucosidic linkages in polysaccharides containing three or more (1-&gt;4)-alpha-linked D-glucose units.</text>
        <dbReference type="EC" id="3.2.1.1"/>
    </reaction>
</comment>
<dbReference type="EC" id="3.2.1.1" evidence="6"/>
<dbReference type="EMBL" id="CP138204">
    <property type="protein sequence ID" value="WPC76600.1"/>
    <property type="molecule type" value="Genomic_DNA"/>
</dbReference>
<keyword evidence="9" id="KW-1185">Reference proteome</keyword>
<dbReference type="InterPro" id="IPR006046">
    <property type="entry name" value="Alpha_amylase"/>
</dbReference>
<dbReference type="Gene3D" id="3.20.20.80">
    <property type="entry name" value="Glycosidases"/>
    <property type="match status" value="1"/>
</dbReference>
<sequence length="451" mass="51316">MTTQPTDVILHAFDWPYEMIQARAERIAACGYRSVLISPPMKSFKHPCGTPWWQRYQPQDYRVIDNQLGNKESLSAMIAKLNQVGVRVYADVVFNHMANESKLRNDLVYPNQRDLDDYQRHAAYYQQQTLFGDLSQPLFTEKDFVAEFGIRDWKDKWQVQNGRITGGPHDRGLPTLKDSPYVIEQQKAFLLALKSLGIQGFRIDAAKHLTLNHIKQVWSEEVIQDMHIFGEIITDGGATKQEYQLFLQPYLAETQLSAYDFPLFQTLFNAMADNGDLATLVDPYCFGEALSKDRAVTFSITHDIPNNQVFRSLVMADQREALAYTYLLGRDGGVPLIYSDLNTSGIVNGDGQPRWQNQWYEPEMTGKIEFHNRMHGLPMKTVQVDKEFLAFTRGEQGLVALNKSSAERQFTFATSQKWLDLLSGEHFSPSPDGMLLMSVAGGTSRMLCVVS</sequence>
<comment type="similarity">
    <text evidence="1 5">Belongs to the glycosyl hydrolase 13 family.</text>
</comment>
<reference evidence="8 9" key="1">
    <citation type="submission" date="2023-11" db="EMBL/GenBank/DDBJ databases">
        <title>Plant-associative lifestyle of Vibrio porteresiae and its evolutionary dynamics.</title>
        <authorList>
            <person name="Rameshkumar N."/>
            <person name="Kirti K."/>
        </authorList>
    </citation>
    <scope>NUCLEOTIDE SEQUENCE [LARGE SCALE GENOMIC DNA]</scope>
    <source>
        <strain evidence="8 9">MSSRF30</strain>
    </source>
</reference>
<dbReference type="InterPro" id="IPR006047">
    <property type="entry name" value="GH13_cat_dom"/>
</dbReference>
<evidence type="ECO:0000256" key="4">
    <source>
        <dbReference type="ARBA" id="ARBA00023295"/>
    </source>
</evidence>
<keyword evidence="2 6" id="KW-0378">Hydrolase</keyword>
<evidence type="ECO:0000256" key="3">
    <source>
        <dbReference type="ARBA" id="ARBA00023277"/>
    </source>
</evidence>
<dbReference type="GO" id="GO:0016787">
    <property type="term" value="F:hydrolase activity"/>
    <property type="evidence" value="ECO:0007669"/>
    <property type="project" value="UniProtKB-KW"/>
</dbReference>
<proteinExistence type="inferred from homology"/>
<dbReference type="CDD" id="cd11315">
    <property type="entry name" value="AmyAc_bac1_AmyA"/>
    <property type="match status" value="1"/>
</dbReference>
<keyword evidence="3 6" id="KW-0119">Carbohydrate metabolism</keyword>
<evidence type="ECO:0000313" key="8">
    <source>
        <dbReference type="EMBL" id="WPC76600.1"/>
    </source>
</evidence>
<dbReference type="PANTHER" id="PTHR43447">
    <property type="entry name" value="ALPHA-AMYLASE"/>
    <property type="match status" value="1"/>
</dbReference>
<dbReference type="InterPro" id="IPR017853">
    <property type="entry name" value="GH"/>
</dbReference>
<dbReference type="SUPFAM" id="SSF51445">
    <property type="entry name" value="(Trans)glycosidases"/>
    <property type="match status" value="1"/>
</dbReference>
<dbReference type="Proteomes" id="UP001304071">
    <property type="component" value="Chromosome 2"/>
</dbReference>
<dbReference type="Pfam" id="PF00128">
    <property type="entry name" value="Alpha-amylase"/>
    <property type="match status" value="1"/>
</dbReference>
<evidence type="ECO:0000256" key="2">
    <source>
        <dbReference type="ARBA" id="ARBA00022801"/>
    </source>
</evidence>
<evidence type="ECO:0000256" key="5">
    <source>
        <dbReference type="RuleBase" id="RU003615"/>
    </source>
</evidence>
<evidence type="ECO:0000256" key="1">
    <source>
        <dbReference type="ARBA" id="ARBA00008061"/>
    </source>
</evidence>
<gene>
    <name evidence="8" type="ORF">R8Z52_18905</name>
</gene>
<evidence type="ECO:0000256" key="6">
    <source>
        <dbReference type="RuleBase" id="RU361134"/>
    </source>
</evidence>
<protein>
    <recommendedName>
        <fullName evidence="6">Alpha-amylase</fullName>
        <ecNumber evidence="6">3.2.1.1</ecNumber>
    </recommendedName>
</protein>
<evidence type="ECO:0000259" key="7">
    <source>
        <dbReference type="SMART" id="SM00642"/>
    </source>
</evidence>
<name>A0ABZ0QJG4_9VIBR</name>
<accession>A0ABZ0QJG4</accession>
<dbReference type="RefSeq" id="WP_261897003.1">
    <property type="nucleotide sequence ID" value="NZ_AP024896.1"/>
</dbReference>
<feature type="domain" description="Glycosyl hydrolase family 13 catalytic" evidence="7">
    <location>
        <begin position="7"/>
        <end position="371"/>
    </location>
</feature>
<keyword evidence="4 6" id="KW-0326">Glycosidase</keyword>
<dbReference type="PRINTS" id="PR00110">
    <property type="entry name" value="ALPHAAMYLASE"/>
</dbReference>
<evidence type="ECO:0000313" key="9">
    <source>
        <dbReference type="Proteomes" id="UP001304071"/>
    </source>
</evidence>